<sequence length="312" mass="34506">MKIFLKNNITYIKLFLVALFFGGTFIAGRIMAANLPPFTSAFLRFLLASFFLILFVFKKYGKFPRINFPQFLLIIALGLTGVAGYNFLFFSGLKFITASRASIIISLNPSLITILSALILKEKFTKFKFIGIILSLIGALIVISQGNLQVILQGNIGWGELFILGCVVCWSSFTVLGKIIMKDLKPIIAITYACLAGTLILILPTYQEGVLQNFMQYSIEVWLSVFALGFLGTALAFTWFYEGIDKIGPSRAGIFINFVPIFATLMAVLILHEKLSPSLVIGAIFVVSGVYLTNYQVKNIKIEKAKEINVGA</sequence>
<dbReference type="InterPro" id="IPR050638">
    <property type="entry name" value="AA-Vitamin_Transporters"/>
</dbReference>
<dbReference type="PANTHER" id="PTHR32322:SF18">
    <property type="entry name" value="S-ADENOSYLMETHIONINE_S-ADENOSYLHOMOCYSTEINE TRANSPORTER"/>
    <property type="match status" value="1"/>
</dbReference>
<comment type="caution">
    <text evidence="8">The sequence shown here is derived from an EMBL/GenBank/DDBJ whole genome shotgun (WGS) entry which is preliminary data.</text>
</comment>
<dbReference type="InterPro" id="IPR037185">
    <property type="entry name" value="EmrE-like"/>
</dbReference>
<reference evidence="8" key="1">
    <citation type="journal article" date="2014" name="Front. Microbiol.">
        <title>High frequency of phylogenetically diverse reductive dehalogenase-homologous genes in deep subseafloor sedimentary metagenomes.</title>
        <authorList>
            <person name="Kawai M."/>
            <person name="Futagami T."/>
            <person name="Toyoda A."/>
            <person name="Takaki Y."/>
            <person name="Nishi S."/>
            <person name="Hori S."/>
            <person name="Arai W."/>
            <person name="Tsubouchi T."/>
            <person name="Morono Y."/>
            <person name="Uchiyama I."/>
            <person name="Ito T."/>
            <person name="Fujiyama A."/>
            <person name="Inagaki F."/>
            <person name="Takami H."/>
        </authorList>
    </citation>
    <scope>NUCLEOTIDE SEQUENCE</scope>
    <source>
        <strain evidence="8">Expedition CK06-06</strain>
    </source>
</reference>
<dbReference type="PANTHER" id="PTHR32322">
    <property type="entry name" value="INNER MEMBRANE TRANSPORTER"/>
    <property type="match status" value="1"/>
</dbReference>
<evidence type="ECO:0000256" key="5">
    <source>
        <dbReference type="ARBA" id="ARBA00023136"/>
    </source>
</evidence>
<dbReference type="InterPro" id="IPR000620">
    <property type="entry name" value="EamA_dom"/>
</dbReference>
<dbReference type="SUPFAM" id="SSF103481">
    <property type="entry name" value="Multidrug resistance efflux transporter EmrE"/>
    <property type="match status" value="2"/>
</dbReference>
<feature type="transmembrane region" description="Helical" evidence="6">
    <location>
        <begin position="127"/>
        <end position="144"/>
    </location>
</feature>
<feature type="transmembrane region" description="Helical" evidence="6">
    <location>
        <begin position="187"/>
        <end position="206"/>
    </location>
</feature>
<evidence type="ECO:0000256" key="2">
    <source>
        <dbReference type="ARBA" id="ARBA00022475"/>
    </source>
</evidence>
<feature type="transmembrane region" description="Helical" evidence="6">
    <location>
        <begin position="253"/>
        <end position="272"/>
    </location>
</feature>
<dbReference type="GO" id="GO:0005886">
    <property type="term" value="C:plasma membrane"/>
    <property type="evidence" value="ECO:0007669"/>
    <property type="project" value="UniProtKB-SubCell"/>
</dbReference>
<keyword evidence="5 6" id="KW-0472">Membrane</keyword>
<keyword evidence="4 6" id="KW-1133">Transmembrane helix</keyword>
<protein>
    <recommendedName>
        <fullName evidence="7">EamA domain-containing protein</fullName>
    </recommendedName>
</protein>
<feature type="domain" description="EamA" evidence="7">
    <location>
        <begin position="10"/>
        <end position="143"/>
    </location>
</feature>
<feature type="transmembrane region" description="Helical" evidence="6">
    <location>
        <begin position="278"/>
        <end position="297"/>
    </location>
</feature>
<feature type="transmembrane region" description="Helical" evidence="6">
    <location>
        <begin position="101"/>
        <end position="120"/>
    </location>
</feature>
<dbReference type="Pfam" id="PF00892">
    <property type="entry name" value="EamA"/>
    <property type="match status" value="2"/>
</dbReference>
<feature type="domain" description="EamA" evidence="7">
    <location>
        <begin position="158"/>
        <end position="294"/>
    </location>
</feature>
<evidence type="ECO:0000259" key="7">
    <source>
        <dbReference type="Pfam" id="PF00892"/>
    </source>
</evidence>
<feature type="transmembrane region" description="Helical" evidence="6">
    <location>
        <begin position="221"/>
        <end position="241"/>
    </location>
</feature>
<evidence type="ECO:0000256" key="1">
    <source>
        <dbReference type="ARBA" id="ARBA00004651"/>
    </source>
</evidence>
<feature type="transmembrane region" description="Helical" evidence="6">
    <location>
        <begin position="156"/>
        <end position="175"/>
    </location>
</feature>
<name>X1LTL3_9ZZZZ</name>
<proteinExistence type="predicted"/>
<keyword evidence="2" id="KW-1003">Cell membrane</keyword>
<gene>
    <name evidence="8" type="ORF">S06H3_15302</name>
</gene>
<dbReference type="EMBL" id="BARV01007524">
    <property type="protein sequence ID" value="GAI09146.1"/>
    <property type="molecule type" value="Genomic_DNA"/>
</dbReference>
<keyword evidence="3 6" id="KW-0812">Transmembrane</keyword>
<dbReference type="AlphaFoldDB" id="X1LTL3"/>
<feature type="transmembrane region" description="Helical" evidence="6">
    <location>
        <begin position="38"/>
        <end position="57"/>
    </location>
</feature>
<evidence type="ECO:0000256" key="3">
    <source>
        <dbReference type="ARBA" id="ARBA00022692"/>
    </source>
</evidence>
<accession>X1LTL3</accession>
<comment type="subcellular location">
    <subcellularLocation>
        <location evidence="1">Cell membrane</location>
        <topology evidence="1">Multi-pass membrane protein</topology>
    </subcellularLocation>
</comment>
<feature type="transmembrane region" description="Helical" evidence="6">
    <location>
        <begin position="12"/>
        <end position="32"/>
    </location>
</feature>
<evidence type="ECO:0000256" key="4">
    <source>
        <dbReference type="ARBA" id="ARBA00022989"/>
    </source>
</evidence>
<feature type="transmembrane region" description="Helical" evidence="6">
    <location>
        <begin position="69"/>
        <end position="89"/>
    </location>
</feature>
<evidence type="ECO:0000313" key="8">
    <source>
        <dbReference type="EMBL" id="GAI09146.1"/>
    </source>
</evidence>
<evidence type="ECO:0000256" key="6">
    <source>
        <dbReference type="SAM" id="Phobius"/>
    </source>
</evidence>
<organism evidence="8">
    <name type="scientific">marine sediment metagenome</name>
    <dbReference type="NCBI Taxonomy" id="412755"/>
    <lineage>
        <taxon>unclassified sequences</taxon>
        <taxon>metagenomes</taxon>
        <taxon>ecological metagenomes</taxon>
    </lineage>
</organism>